<feature type="compositionally biased region" description="Pro residues" evidence="1">
    <location>
        <begin position="210"/>
        <end position="220"/>
    </location>
</feature>
<feature type="compositionally biased region" description="Basic residues" evidence="1">
    <location>
        <begin position="149"/>
        <end position="159"/>
    </location>
</feature>
<evidence type="ECO:0000313" key="3">
    <source>
        <dbReference type="EMBL" id="ACO65614.1"/>
    </source>
</evidence>
<sequence length="287" mass="31141">MPPKRRAPARGAAKKAADTAGNRDILIIEVIEGPATGTKFTPTADVLQVGRTRSSQIYIKGDPAVSQKHASITWNGKQWRIVDLGSSNGTTVNDVELEEDGEPMALSDEDVVMVGTDTTVKVTIEKPAVKEAEPAVKQPAKEENEVKAVPKKRGRPAKKKVAEPEAVAEDPEPPSKKPAARGGRGRKKVEPEPEPEVAKESEPVDEPTPEPEPMAEPGPEPAVEEEEEDNDDDKENIGITVEQFIAEKVEGFIASAHDVATQEVKGLMEMKEEVKENIRKHFAEVEA</sequence>
<dbReference type="InterPro" id="IPR008984">
    <property type="entry name" value="SMAD_FHA_dom_sf"/>
</dbReference>
<name>C1ECP0_MICCC</name>
<feature type="region of interest" description="Disordered" evidence="1">
    <location>
        <begin position="132"/>
        <end position="239"/>
    </location>
</feature>
<dbReference type="SUPFAM" id="SSF49879">
    <property type="entry name" value="SMAD/FHA domain"/>
    <property type="match status" value="1"/>
</dbReference>
<dbReference type="STRING" id="296587.C1ECP0"/>
<dbReference type="Proteomes" id="UP000002009">
    <property type="component" value="Chromosome 9"/>
</dbReference>
<dbReference type="GeneID" id="8246546"/>
<feature type="compositionally biased region" description="Acidic residues" evidence="1">
    <location>
        <begin position="222"/>
        <end position="234"/>
    </location>
</feature>
<accession>C1ECP0</accession>
<feature type="domain" description="FHA" evidence="2">
    <location>
        <begin position="47"/>
        <end position="97"/>
    </location>
</feature>
<feature type="compositionally biased region" description="Basic and acidic residues" evidence="1">
    <location>
        <begin position="188"/>
        <end position="202"/>
    </location>
</feature>
<dbReference type="Pfam" id="PF00498">
    <property type="entry name" value="FHA"/>
    <property type="match status" value="1"/>
</dbReference>
<gene>
    <name evidence="3" type="ORF">MICPUN_61486</name>
</gene>
<feature type="compositionally biased region" description="Basic and acidic residues" evidence="1">
    <location>
        <begin position="132"/>
        <end position="148"/>
    </location>
</feature>
<dbReference type="Gene3D" id="2.60.200.20">
    <property type="match status" value="1"/>
</dbReference>
<dbReference type="EMBL" id="CP001329">
    <property type="protein sequence ID" value="ACO65614.1"/>
    <property type="molecule type" value="Genomic_DNA"/>
</dbReference>
<evidence type="ECO:0000259" key="2">
    <source>
        <dbReference type="PROSITE" id="PS50006"/>
    </source>
</evidence>
<evidence type="ECO:0000313" key="4">
    <source>
        <dbReference type="Proteomes" id="UP000002009"/>
    </source>
</evidence>
<dbReference type="PANTHER" id="PTHR23308">
    <property type="entry name" value="NUCLEAR INHIBITOR OF PROTEIN PHOSPHATASE-1"/>
    <property type="match status" value="1"/>
</dbReference>
<dbReference type="InParanoid" id="C1ECP0"/>
<dbReference type="AlphaFoldDB" id="C1ECP0"/>
<dbReference type="InterPro" id="IPR050923">
    <property type="entry name" value="Cell_Proc_Reg/RNA_Proc"/>
</dbReference>
<dbReference type="OMA" id="HAVITWA"/>
<protein>
    <recommendedName>
        <fullName evidence="2">FHA domain-containing protein</fullName>
    </recommendedName>
</protein>
<dbReference type="PROSITE" id="PS50006">
    <property type="entry name" value="FHA_DOMAIN"/>
    <property type="match status" value="1"/>
</dbReference>
<keyword evidence="4" id="KW-1185">Reference proteome</keyword>
<organism evidence="3 4">
    <name type="scientific">Micromonas commoda (strain RCC299 / NOUM17 / CCMP2709)</name>
    <name type="common">Picoplanktonic green alga</name>
    <dbReference type="NCBI Taxonomy" id="296587"/>
    <lineage>
        <taxon>Eukaryota</taxon>
        <taxon>Viridiplantae</taxon>
        <taxon>Chlorophyta</taxon>
        <taxon>Mamiellophyceae</taxon>
        <taxon>Mamiellales</taxon>
        <taxon>Mamiellaceae</taxon>
        <taxon>Micromonas</taxon>
    </lineage>
</organism>
<dbReference type="KEGG" id="mis:MICPUN_61486"/>
<dbReference type="RefSeq" id="XP_002504356.1">
    <property type="nucleotide sequence ID" value="XM_002504310.1"/>
</dbReference>
<dbReference type="SMART" id="SM00240">
    <property type="entry name" value="FHA"/>
    <property type="match status" value="1"/>
</dbReference>
<dbReference type="InterPro" id="IPR000253">
    <property type="entry name" value="FHA_dom"/>
</dbReference>
<evidence type="ECO:0000256" key="1">
    <source>
        <dbReference type="SAM" id="MobiDB-lite"/>
    </source>
</evidence>
<proteinExistence type="predicted"/>
<dbReference type="eggNOG" id="ENOG502SF2R">
    <property type="taxonomic scope" value="Eukaryota"/>
</dbReference>
<dbReference type="OrthoDB" id="687730at2759"/>
<reference evidence="3 4" key="1">
    <citation type="journal article" date="2009" name="Science">
        <title>Green evolution and dynamic adaptations revealed by genomes of the marine picoeukaryotes Micromonas.</title>
        <authorList>
            <person name="Worden A.Z."/>
            <person name="Lee J.H."/>
            <person name="Mock T."/>
            <person name="Rouze P."/>
            <person name="Simmons M.P."/>
            <person name="Aerts A.L."/>
            <person name="Allen A.E."/>
            <person name="Cuvelier M.L."/>
            <person name="Derelle E."/>
            <person name="Everett M.V."/>
            <person name="Foulon E."/>
            <person name="Grimwood J."/>
            <person name="Gundlach H."/>
            <person name="Henrissat B."/>
            <person name="Napoli C."/>
            <person name="McDonald S.M."/>
            <person name="Parker M.S."/>
            <person name="Rombauts S."/>
            <person name="Salamov A."/>
            <person name="Von Dassow P."/>
            <person name="Badger J.H."/>
            <person name="Coutinho P.M."/>
            <person name="Demir E."/>
            <person name="Dubchak I."/>
            <person name="Gentemann C."/>
            <person name="Eikrem W."/>
            <person name="Gready J.E."/>
            <person name="John U."/>
            <person name="Lanier W."/>
            <person name="Lindquist E.A."/>
            <person name="Lucas S."/>
            <person name="Mayer K.F."/>
            <person name="Moreau H."/>
            <person name="Not F."/>
            <person name="Otillar R."/>
            <person name="Panaud O."/>
            <person name="Pangilinan J."/>
            <person name="Paulsen I."/>
            <person name="Piegu B."/>
            <person name="Poliakov A."/>
            <person name="Robbens S."/>
            <person name="Schmutz J."/>
            <person name="Toulza E."/>
            <person name="Wyss T."/>
            <person name="Zelensky A."/>
            <person name="Zhou K."/>
            <person name="Armbrust E.V."/>
            <person name="Bhattacharya D."/>
            <person name="Goodenough U.W."/>
            <person name="Van de Peer Y."/>
            <person name="Grigoriev I.V."/>
        </authorList>
    </citation>
    <scope>NUCLEOTIDE SEQUENCE [LARGE SCALE GENOMIC DNA]</scope>
    <source>
        <strain evidence="4">RCC299 / NOUM17</strain>
    </source>
</reference>